<dbReference type="GO" id="GO:0004144">
    <property type="term" value="F:diacylglycerol O-acyltransferase activity"/>
    <property type="evidence" value="ECO:0007669"/>
    <property type="project" value="UniProtKB-EC"/>
</dbReference>
<dbReference type="Proteomes" id="UP000094053">
    <property type="component" value="Unassembled WGS sequence"/>
</dbReference>
<evidence type="ECO:0000256" key="10">
    <source>
        <dbReference type="ARBA" id="ARBA00048109"/>
    </source>
</evidence>
<dbReference type="STRING" id="1776.BHQ18_24830"/>
<dbReference type="NCBIfam" id="TIGR02946">
    <property type="entry name" value="acyl_WS_DGAT"/>
    <property type="match status" value="1"/>
</dbReference>
<evidence type="ECO:0000256" key="7">
    <source>
        <dbReference type="ARBA" id="ARBA00022798"/>
    </source>
</evidence>
<dbReference type="PANTHER" id="PTHR31650">
    <property type="entry name" value="O-ACYLTRANSFERASE (WSD1-LIKE) FAMILY PROTEIN"/>
    <property type="match status" value="1"/>
</dbReference>
<evidence type="ECO:0000256" key="8">
    <source>
        <dbReference type="ARBA" id="ARBA00023098"/>
    </source>
</evidence>
<evidence type="ECO:0000256" key="6">
    <source>
        <dbReference type="ARBA" id="ARBA00022679"/>
    </source>
</evidence>
<dbReference type="EMBL" id="MIHA01000024">
    <property type="protein sequence ID" value="ODQ87185.1"/>
    <property type="molecule type" value="Genomic_DNA"/>
</dbReference>
<feature type="domain" description="O-acyltransferase WSD1-like N-terminal" evidence="12">
    <location>
        <begin position="4"/>
        <end position="269"/>
    </location>
</feature>
<reference evidence="15" key="1">
    <citation type="submission" date="2016-09" db="EMBL/GenBank/DDBJ databases">
        <authorList>
            <person name="Greninger A.L."/>
            <person name="Jerome K.R."/>
            <person name="Mcnair B."/>
            <person name="Wallis C."/>
            <person name="Fang F."/>
        </authorList>
    </citation>
    <scope>NUCLEOTIDE SEQUENCE [LARGE SCALE GENOMIC DNA]</scope>
    <source>
        <strain evidence="15">M6</strain>
    </source>
</reference>
<evidence type="ECO:0000256" key="1">
    <source>
        <dbReference type="ARBA" id="ARBA00004771"/>
    </source>
</evidence>
<dbReference type="Pfam" id="PF03007">
    <property type="entry name" value="WS_DGAT_cat"/>
    <property type="match status" value="1"/>
</dbReference>
<evidence type="ECO:0000259" key="12">
    <source>
        <dbReference type="Pfam" id="PF03007"/>
    </source>
</evidence>
<evidence type="ECO:0000256" key="2">
    <source>
        <dbReference type="ARBA" id="ARBA00005189"/>
    </source>
</evidence>
<keyword evidence="6 11" id="KW-0808">Transferase</keyword>
<dbReference type="GO" id="GO:0005886">
    <property type="term" value="C:plasma membrane"/>
    <property type="evidence" value="ECO:0007669"/>
    <property type="project" value="TreeGrafter"/>
</dbReference>
<dbReference type="PANTHER" id="PTHR31650:SF1">
    <property type="entry name" value="WAX ESTER SYNTHASE_DIACYLGLYCEROL ACYLTRANSFERASE 4-RELATED"/>
    <property type="match status" value="1"/>
</dbReference>
<dbReference type="GO" id="GO:0006071">
    <property type="term" value="P:glycerol metabolic process"/>
    <property type="evidence" value="ECO:0007669"/>
    <property type="project" value="UniProtKB-KW"/>
</dbReference>
<evidence type="ECO:0000259" key="13">
    <source>
        <dbReference type="Pfam" id="PF06974"/>
    </source>
</evidence>
<dbReference type="InterPro" id="IPR023213">
    <property type="entry name" value="CAT-like_dom_sf"/>
</dbReference>
<dbReference type="InterPro" id="IPR009721">
    <property type="entry name" value="O-acyltransferase_WSD1_C"/>
</dbReference>
<evidence type="ECO:0000256" key="9">
    <source>
        <dbReference type="ARBA" id="ARBA00023315"/>
    </source>
</evidence>
<dbReference type="AlphaFoldDB" id="A0A1E3RBA0"/>
<organism evidence="14 15">
    <name type="scientific">Mycolicibacterium flavescens</name>
    <name type="common">Mycobacterium flavescens</name>
    <dbReference type="NCBI Taxonomy" id="1776"/>
    <lineage>
        <taxon>Bacteria</taxon>
        <taxon>Bacillati</taxon>
        <taxon>Actinomycetota</taxon>
        <taxon>Actinomycetes</taxon>
        <taxon>Mycobacteriales</taxon>
        <taxon>Mycobacteriaceae</taxon>
        <taxon>Mycolicibacterium</taxon>
    </lineage>
</organism>
<comment type="similarity">
    <text evidence="3 11">Belongs to the long-chain O-acyltransferase family.</text>
</comment>
<evidence type="ECO:0000256" key="3">
    <source>
        <dbReference type="ARBA" id="ARBA00009587"/>
    </source>
</evidence>
<dbReference type="InterPro" id="IPR045034">
    <property type="entry name" value="O-acyltransferase_WSD1-like"/>
</dbReference>
<dbReference type="RefSeq" id="WP_069416315.1">
    <property type="nucleotide sequence ID" value="NZ_JACKUL010000009.1"/>
</dbReference>
<dbReference type="EC" id="2.3.1.20" evidence="4 11"/>
<protein>
    <recommendedName>
        <fullName evidence="4 11">Diacylglycerol O-acyltransferase</fullName>
        <ecNumber evidence="4 11">2.3.1.20</ecNumber>
    </recommendedName>
</protein>
<accession>A0A1E3RBA0</accession>
<dbReference type="GO" id="GO:0071731">
    <property type="term" value="P:response to nitric oxide"/>
    <property type="evidence" value="ECO:0007669"/>
    <property type="project" value="TreeGrafter"/>
</dbReference>
<dbReference type="GO" id="GO:0019432">
    <property type="term" value="P:triglyceride biosynthetic process"/>
    <property type="evidence" value="ECO:0007669"/>
    <property type="project" value="UniProtKB-UniPathway"/>
</dbReference>
<keyword evidence="7 11" id="KW-0319">Glycerol metabolism</keyword>
<dbReference type="OrthoDB" id="9810950at2"/>
<evidence type="ECO:0000256" key="4">
    <source>
        <dbReference type="ARBA" id="ARBA00013244"/>
    </source>
</evidence>
<evidence type="ECO:0000313" key="14">
    <source>
        <dbReference type="EMBL" id="ODQ87185.1"/>
    </source>
</evidence>
<dbReference type="InterPro" id="IPR004255">
    <property type="entry name" value="O-acyltransferase_WSD1_N"/>
</dbReference>
<evidence type="ECO:0000313" key="15">
    <source>
        <dbReference type="Proteomes" id="UP000094053"/>
    </source>
</evidence>
<keyword evidence="9 11" id="KW-0012">Acyltransferase</keyword>
<dbReference type="UniPathway" id="UPA00282"/>
<feature type="domain" description="O-acyltransferase WSD1 C-terminal" evidence="13">
    <location>
        <begin position="310"/>
        <end position="457"/>
    </location>
</feature>
<proteinExistence type="inferred from homology"/>
<comment type="pathway">
    <text evidence="1 11">Glycerolipid metabolism; triacylglycerol biosynthesis.</text>
</comment>
<dbReference type="Pfam" id="PF06974">
    <property type="entry name" value="WS_DGAT_C"/>
    <property type="match status" value="1"/>
</dbReference>
<name>A0A1E3RBA0_MYCFV</name>
<keyword evidence="8 11" id="KW-0443">Lipid metabolism</keyword>
<dbReference type="SUPFAM" id="SSF52777">
    <property type="entry name" value="CoA-dependent acyltransferases"/>
    <property type="match status" value="1"/>
</dbReference>
<dbReference type="InterPro" id="IPR014292">
    <property type="entry name" value="Acyl_transf_WS/DGAT"/>
</dbReference>
<dbReference type="Gene3D" id="3.30.559.10">
    <property type="entry name" value="Chloramphenicol acetyltransferase-like domain"/>
    <property type="match status" value="1"/>
</dbReference>
<comment type="catalytic activity">
    <reaction evidence="10 11">
        <text>an acyl-CoA + a 1,2-diacyl-sn-glycerol = a triacyl-sn-glycerol + CoA</text>
        <dbReference type="Rhea" id="RHEA:10868"/>
        <dbReference type="ChEBI" id="CHEBI:17815"/>
        <dbReference type="ChEBI" id="CHEBI:57287"/>
        <dbReference type="ChEBI" id="CHEBI:58342"/>
        <dbReference type="ChEBI" id="CHEBI:64615"/>
        <dbReference type="EC" id="2.3.1.20"/>
    </reaction>
</comment>
<dbReference type="GO" id="GO:0001666">
    <property type="term" value="P:response to hypoxia"/>
    <property type="evidence" value="ECO:0007669"/>
    <property type="project" value="TreeGrafter"/>
</dbReference>
<comment type="caution">
    <text evidence="14">The sequence shown here is derived from an EMBL/GenBank/DDBJ whole genome shotgun (WGS) entry which is preliminary data.</text>
</comment>
<keyword evidence="15" id="KW-1185">Reference proteome</keyword>
<evidence type="ECO:0000256" key="11">
    <source>
        <dbReference type="RuleBase" id="RU361241"/>
    </source>
</evidence>
<sequence>MERLSAFDASMLYSESSSVPLQVCSISELDTTTIPGGYSFEAMREHLASRLPALPELRAKLANSQLNLDHPVWVEDPDLDLTYHLRRVCLPAPGGRTELADLCGRIASSPLDRAKPLWEMWVIEGVDGTDPHDGGPLALMLKVHHAAVDGVSAAHLISKLCDLEPDAPPPDPVEGPGGARPFEIAAGGLVRSLTRPLQLARAVPATMSTIVSTITRARSGTAMAAPFSAPSTVFNTEITAERIVASAQLDLGDVKAVKNHFDVKVNDVVMTLCAGALRRYLAKRGELPDKPLLAVVPSSVHDQSDRPGRNQLSGFFCNLQTHIDDSVERLRAIAESSSRAKGHSAEIAPTLLSDVTQALPPPMIGFALELLSHTPLKHTPIHNAVISNVAGPDVPLYVMGAKINAMYPFGPIFHGSGLNITVMSLDGKLNVGIISCRKLVNDLWDLADGFGAELAELVDAISTER</sequence>
<keyword evidence="5 11" id="KW-0444">Lipid biosynthesis</keyword>
<comment type="pathway">
    <text evidence="2">Lipid metabolism.</text>
</comment>
<dbReference type="GO" id="GO:0051701">
    <property type="term" value="P:biological process involved in interaction with host"/>
    <property type="evidence" value="ECO:0007669"/>
    <property type="project" value="TreeGrafter"/>
</dbReference>
<evidence type="ECO:0000256" key="5">
    <source>
        <dbReference type="ARBA" id="ARBA00022516"/>
    </source>
</evidence>
<gene>
    <name evidence="14" type="ORF">BHQ18_24830</name>
</gene>